<dbReference type="Proteomes" id="UP000229342">
    <property type="component" value="Unassembled WGS sequence"/>
</dbReference>
<dbReference type="GO" id="GO:0016747">
    <property type="term" value="F:acyltransferase activity, transferring groups other than amino-acyl groups"/>
    <property type="evidence" value="ECO:0007669"/>
    <property type="project" value="InterPro"/>
</dbReference>
<evidence type="ECO:0000313" key="3">
    <source>
        <dbReference type="Proteomes" id="UP000229342"/>
    </source>
</evidence>
<reference evidence="2 3" key="1">
    <citation type="submission" date="2017-09" db="EMBL/GenBank/DDBJ databases">
        <title>Depth-based differentiation of microbial function through sediment-hosted aquifers and enrichment of novel symbionts in the deep terrestrial subsurface.</title>
        <authorList>
            <person name="Probst A.J."/>
            <person name="Ladd B."/>
            <person name="Jarett J.K."/>
            <person name="Geller-Mcgrath D.E."/>
            <person name="Sieber C.M."/>
            <person name="Emerson J.B."/>
            <person name="Anantharaman K."/>
            <person name="Thomas B.C."/>
            <person name="Malmstrom R."/>
            <person name="Stieglmeier M."/>
            <person name="Klingl A."/>
            <person name="Woyke T."/>
            <person name="Ryan C.M."/>
            <person name="Banfield J.F."/>
        </authorList>
    </citation>
    <scope>NUCLEOTIDE SEQUENCE [LARGE SCALE GENOMIC DNA]</scope>
    <source>
        <strain evidence="2">CG11_big_fil_rev_8_21_14_0_20_46_11</strain>
    </source>
</reference>
<evidence type="ECO:0000313" key="2">
    <source>
        <dbReference type="EMBL" id="PIQ69160.1"/>
    </source>
</evidence>
<protein>
    <recommendedName>
        <fullName evidence="1">N-acetyltransferase domain-containing protein</fullName>
    </recommendedName>
</protein>
<name>A0A2H0KD22_9BACT</name>
<dbReference type="InterPro" id="IPR000182">
    <property type="entry name" value="GNAT_dom"/>
</dbReference>
<dbReference type="PROSITE" id="PS51186">
    <property type="entry name" value="GNAT"/>
    <property type="match status" value="1"/>
</dbReference>
<dbReference type="EMBL" id="PCVG01000006">
    <property type="protein sequence ID" value="PIQ69160.1"/>
    <property type="molecule type" value="Genomic_DNA"/>
</dbReference>
<dbReference type="SUPFAM" id="SSF55729">
    <property type="entry name" value="Acyl-CoA N-acyltransferases (Nat)"/>
    <property type="match status" value="1"/>
</dbReference>
<dbReference type="InterPro" id="IPR016181">
    <property type="entry name" value="Acyl_CoA_acyltransferase"/>
</dbReference>
<feature type="domain" description="N-acetyltransferase" evidence="1">
    <location>
        <begin position="11"/>
        <end position="172"/>
    </location>
</feature>
<accession>A0A2H0KD22</accession>
<gene>
    <name evidence="2" type="ORF">COV91_00240</name>
</gene>
<proteinExistence type="predicted"/>
<comment type="caution">
    <text evidence="2">The sequence shown here is derived from an EMBL/GenBank/DDBJ whole genome shotgun (WGS) entry which is preliminary data.</text>
</comment>
<dbReference type="Gene3D" id="3.40.630.30">
    <property type="match status" value="1"/>
</dbReference>
<evidence type="ECO:0000259" key="1">
    <source>
        <dbReference type="PROSITE" id="PS51186"/>
    </source>
</evidence>
<dbReference type="AlphaFoldDB" id="A0A2H0KD22"/>
<organism evidence="2 3">
    <name type="scientific">Candidatus Taylorbacteria bacterium CG11_big_fil_rev_8_21_14_0_20_46_11</name>
    <dbReference type="NCBI Taxonomy" id="1975025"/>
    <lineage>
        <taxon>Bacteria</taxon>
        <taxon>Candidatus Tayloriibacteriota</taxon>
    </lineage>
</organism>
<dbReference type="CDD" id="cd04301">
    <property type="entry name" value="NAT_SF"/>
    <property type="match status" value="1"/>
</dbReference>
<dbReference type="Pfam" id="PF00583">
    <property type="entry name" value="Acetyltransf_1"/>
    <property type="match status" value="1"/>
</dbReference>
<sequence>MVLGKMNTKFFTVSELTHKQHEAQWTHVLHFATHPDKGSTFARLTSFLRLLPKRLLFFLLVPCLKYDGIICYDEGKFIGHVFFQKHRFHWGIFSVFVQEEYRAKGYAKHMLAECLKRAYALLHIQRVYLGNGGDPCVQHIVDLATTGKLGGLKFSLKPGTRTGEIVLSRPTQDGPVRHLLAGSVRKI</sequence>